<feature type="domain" description="6-hydroxymethylpterin diphosphokinase MptE-like" evidence="1">
    <location>
        <begin position="152"/>
        <end position="323"/>
    </location>
</feature>
<proteinExistence type="predicted"/>
<dbReference type="PANTHER" id="PTHR41786:SF1">
    <property type="entry name" value="6-HYDROXYMETHYLPTERIN DIPHOSPHOKINASE MPTE-LIKE DOMAIN-CONTAINING PROTEIN"/>
    <property type="match status" value="1"/>
</dbReference>
<accession>A0A1H9LZD3</accession>
<evidence type="ECO:0000313" key="2">
    <source>
        <dbReference type="EMBL" id="SER16764.1"/>
    </source>
</evidence>
<dbReference type="AlphaFoldDB" id="A0A1H9LZD3"/>
<evidence type="ECO:0000259" key="1">
    <source>
        <dbReference type="Pfam" id="PF01973"/>
    </source>
</evidence>
<sequence>MIEMTSTKSGDQTLKIENYYIHSKYNPVREAEQFAAKNFEQGKIHILLGHGLGYYTEAFKQHSDNTDLIIMEPIEQFSHDENVHYIDNEEAIKKIVSKYINKVCDINIITIPNYEKFFLELKEIVIKVVQDQLEILKIFENTINNQTNLWQENFIRNLSFLHKDYDIHSLYQTCELPIVIASGGPSLDKQIPLMKKYRDQFILIAAGSTITSLVKHGLEPDYVIVMDGKLNNYKLFEDLQLKRAKLIYGLVTHFKIRETYPQQCFHYFTSECLGLENAYNQFTKHEPLYLAGGGSVSSYALSFARYISSGPVTFVGQDLAYTNGISHAQSSKKIFKISDAFKKSQGLFETVGYNGENVLTSHSFLAMKHVIETILENFKYTETIFNSTEAGLNIDGIENLKFQHFIEQYIAESNEEKELQLENYIRNENILQGLSNEIDNLNIALRILNDSRTLLFSTKSSTKFSVSVLKKLDNNDLKINEAIKDSLINISAQIIMLKYNKIEDFTFLSEKEQYEAIYNKNMGIIEDLISLIQLCKNYMKEAIHFINEGSWGYYGKSR</sequence>
<reference evidence="2 3" key="1">
    <citation type="submission" date="2016-10" db="EMBL/GenBank/DDBJ databases">
        <authorList>
            <person name="Varghese N."/>
            <person name="Submissions S."/>
        </authorList>
    </citation>
    <scope>NUCLEOTIDE SEQUENCE [LARGE SCALE GENOMIC DNA]</scope>
    <source>
        <strain evidence="2 3">TC-13</strain>
    </source>
</reference>
<dbReference type="EMBL" id="FOEL01000011">
    <property type="protein sequence ID" value="SER16764.1"/>
    <property type="molecule type" value="Genomic_DNA"/>
</dbReference>
<name>A0A1H9LZD3_9BACI</name>
<protein>
    <submittedName>
        <fullName evidence="2">Uncharacterized conserved protein</fullName>
    </submittedName>
</protein>
<dbReference type="Pfam" id="PF01973">
    <property type="entry name" value="MptE-like"/>
    <property type="match status" value="1"/>
</dbReference>
<dbReference type="Proteomes" id="UP000199410">
    <property type="component" value="Unassembled WGS sequence"/>
</dbReference>
<organism evidence="2 3">
    <name type="scientific">Lysinibacillus fusiformis</name>
    <dbReference type="NCBI Taxonomy" id="28031"/>
    <lineage>
        <taxon>Bacteria</taxon>
        <taxon>Bacillati</taxon>
        <taxon>Bacillota</taxon>
        <taxon>Bacilli</taxon>
        <taxon>Bacillales</taxon>
        <taxon>Bacillaceae</taxon>
        <taxon>Lysinibacillus</taxon>
    </lineage>
</organism>
<gene>
    <name evidence="2" type="ORF">SAMN02787113_03151</name>
</gene>
<dbReference type="InterPro" id="IPR002826">
    <property type="entry name" value="MptE-like"/>
</dbReference>
<dbReference type="RefSeq" id="WP_170844163.1">
    <property type="nucleotide sequence ID" value="NZ_FMVP01000011.1"/>
</dbReference>
<evidence type="ECO:0000313" key="3">
    <source>
        <dbReference type="Proteomes" id="UP000199410"/>
    </source>
</evidence>
<dbReference type="PANTHER" id="PTHR41786">
    <property type="entry name" value="MOTILITY ACCESSORY FACTOR MAF"/>
    <property type="match status" value="1"/>
</dbReference>
<comment type="caution">
    <text evidence="2">The sequence shown here is derived from an EMBL/GenBank/DDBJ whole genome shotgun (WGS) entry which is preliminary data.</text>
</comment>